<evidence type="ECO:0000256" key="3">
    <source>
        <dbReference type="ARBA" id="ARBA00023136"/>
    </source>
</evidence>
<evidence type="ECO:0000256" key="4">
    <source>
        <dbReference type="SAM" id="MobiDB-lite"/>
    </source>
</evidence>
<dbReference type="InterPro" id="IPR004835">
    <property type="entry name" value="Chitin_synth"/>
</dbReference>
<keyword evidence="2 5" id="KW-0812">Transmembrane</keyword>
<accession>A0A3M7SPT5</accession>
<dbReference type="GO" id="GO:0016020">
    <property type="term" value="C:membrane"/>
    <property type="evidence" value="ECO:0007669"/>
    <property type="project" value="UniProtKB-SubCell"/>
</dbReference>
<gene>
    <name evidence="6" type="ORF">BpHYR1_039027</name>
</gene>
<keyword evidence="5" id="KW-1133">Transmembrane helix</keyword>
<evidence type="ECO:0000313" key="7">
    <source>
        <dbReference type="Proteomes" id="UP000276133"/>
    </source>
</evidence>
<dbReference type="STRING" id="10195.A0A3M7SPT5"/>
<dbReference type="EMBL" id="REGN01001037">
    <property type="protein sequence ID" value="RNA37518.1"/>
    <property type="molecule type" value="Genomic_DNA"/>
</dbReference>
<keyword evidence="7" id="KW-1185">Reference proteome</keyword>
<feature type="transmembrane region" description="Helical" evidence="5">
    <location>
        <begin position="93"/>
        <end position="114"/>
    </location>
</feature>
<name>A0A3M7SPT5_BRAPC</name>
<feature type="transmembrane region" description="Helical" evidence="5">
    <location>
        <begin position="412"/>
        <end position="434"/>
    </location>
</feature>
<comment type="caution">
    <text evidence="6">The sequence shown here is derived from an EMBL/GenBank/DDBJ whole genome shotgun (WGS) entry which is preliminary data.</text>
</comment>
<feature type="compositionally biased region" description="Polar residues" evidence="4">
    <location>
        <begin position="269"/>
        <end position="282"/>
    </location>
</feature>
<evidence type="ECO:0000313" key="6">
    <source>
        <dbReference type="EMBL" id="RNA37518.1"/>
    </source>
</evidence>
<organism evidence="6 7">
    <name type="scientific">Brachionus plicatilis</name>
    <name type="common">Marine rotifer</name>
    <name type="synonym">Brachionus muelleri</name>
    <dbReference type="NCBI Taxonomy" id="10195"/>
    <lineage>
        <taxon>Eukaryota</taxon>
        <taxon>Metazoa</taxon>
        <taxon>Spiralia</taxon>
        <taxon>Gnathifera</taxon>
        <taxon>Rotifera</taxon>
        <taxon>Eurotatoria</taxon>
        <taxon>Monogononta</taxon>
        <taxon>Pseudotrocha</taxon>
        <taxon>Ploima</taxon>
        <taxon>Brachionidae</taxon>
        <taxon>Brachionus</taxon>
    </lineage>
</organism>
<evidence type="ECO:0000256" key="2">
    <source>
        <dbReference type="ARBA" id="ARBA00022692"/>
    </source>
</evidence>
<keyword evidence="3 5" id="KW-0472">Membrane</keyword>
<dbReference type="AlphaFoldDB" id="A0A3M7SPT5"/>
<dbReference type="PANTHER" id="PTHR22914">
    <property type="entry name" value="CHITIN SYNTHASE"/>
    <property type="match status" value="1"/>
</dbReference>
<feature type="compositionally biased region" description="Basic and acidic residues" evidence="4">
    <location>
        <begin position="284"/>
        <end position="297"/>
    </location>
</feature>
<feature type="compositionally biased region" description="Basic and acidic residues" evidence="4">
    <location>
        <begin position="195"/>
        <end position="204"/>
    </location>
</feature>
<proteinExistence type="predicted"/>
<feature type="transmembrane region" description="Helical" evidence="5">
    <location>
        <begin position="368"/>
        <end position="385"/>
    </location>
</feature>
<feature type="transmembrane region" description="Helical" evidence="5">
    <location>
        <begin position="126"/>
        <end position="144"/>
    </location>
</feature>
<feature type="region of interest" description="Disordered" evidence="4">
    <location>
        <begin position="189"/>
        <end position="211"/>
    </location>
</feature>
<reference evidence="6 7" key="1">
    <citation type="journal article" date="2018" name="Sci. Rep.">
        <title>Genomic signatures of local adaptation to the degree of environmental predictability in rotifers.</title>
        <authorList>
            <person name="Franch-Gras L."/>
            <person name="Hahn C."/>
            <person name="Garcia-Roger E.M."/>
            <person name="Carmona M.J."/>
            <person name="Serra M."/>
            <person name="Gomez A."/>
        </authorList>
    </citation>
    <scope>NUCLEOTIDE SEQUENCE [LARGE SCALE GENOMIC DNA]</scope>
    <source>
        <strain evidence="6">HYR1</strain>
    </source>
</reference>
<feature type="transmembrane region" description="Helical" evidence="5">
    <location>
        <begin position="30"/>
        <end position="51"/>
    </location>
</feature>
<dbReference type="GO" id="GO:0004100">
    <property type="term" value="F:chitin synthase activity"/>
    <property type="evidence" value="ECO:0007669"/>
    <property type="project" value="InterPro"/>
</dbReference>
<feature type="region of interest" description="Disordered" evidence="4">
    <location>
        <begin position="269"/>
        <end position="299"/>
    </location>
</feature>
<feature type="non-terminal residue" evidence="6">
    <location>
        <position position="445"/>
    </location>
</feature>
<dbReference type="GO" id="GO:0006031">
    <property type="term" value="P:chitin biosynthetic process"/>
    <property type="evidence" value="ECO:0007669"/>
    <property type="project" value="TreeGrafter"/>
</dbReference>
<evidence type="ECO:0000256" key="5">
    <source>
        <dbReference type="SAM" id="Phobius"/>
    </source>
</evidence>
<dbReference type="GO" id="GO:0071944">
    <property type="term" value="C:cell periphery"/>
    <property type="evidence" value="ECO:0007669"/>
    <property type="project" value="TreeGrafter"/>
</dbReference>
<sequence>MPSTIANILDLLRDARHTILVNENVSLFYILYQGFLLASTILGPGTILLTVASSFRTVFTGLTLAESYTLAVAPAIFYLIICLKTKPDTQVMIGALMSSIYSMIMTMVLVATIAQLTNSDEISASSFFFIFLILLFVVTGILHPQEILNLVYGLLYLVTLPGGYVLLVIYSICNLHVVSWGTREVAAKKKGKKSASRDEGESSKKPKRSGIMGLIMGSENQKGMLENATEFLQNLMKPSVNRHEKLLSEIVGKLESLGDKKVPLSSNTIAQLDSPTNEQLNGHSDLRDSQDESHTELESQVEIPRNYLYNPAWIDMKTLGKNDVYYLNTKEMTFWQGLIDKYLHPLSKDEEDEKRITKDLKELRNNSCFAFFMLNALWVVMQFQFEYVSVAFPKMQVAIGALYNRPDQKVQILGLVFLILFTLVLFLQFLSMLFHRWGTIVEILA</sequence>
<protein>
    <submittedName>
        <fullName evidence="6">Chitin synthase</fullName>
    </submittedName>
</protein>
<evidence type="ECO:0000256" key="1">
    <source>
        <dbReference type="ARBA" id="ARBA00004141"/>
    </source>
</evidence>
<dbReference type="OrthoDB" id="370884at2759"/>
<feature type="transmembrane region" description="Helical" evidence="5">
    <location>
        <begin position="58"/>
        <end position="81"/>
    </location>
</feature>
<dbReference type="Proteomes" id="UP000276133">
    <property type="component" value="Unassembled WGS sequence"/>
</dbReference>
<dbReference type="PANTHER" id="PTHR22914:SF42">
    <property type="entry name" value="CHITIN SYNTHASE"/>
    <property type="match status" value="1"/>
</dbReference>
<comment type="subcellular location">
    <subcellularLocation>
        <location evidence="1">Membrane</location>
        <topology evidence="1">Multi-pass membrane protein</topology>
    </subcellularLocation>
</comment>
<feature type="transmembrane region" description="Helical" evidence="5">
    <location>
        <begin position="150"/>
        <end position="173"/>
    </location>
</feature>